<keyword evidence="3" id="KW-0539">Nucleus</keyword>
<proteinExistence type="inferred from homology"/>
<dbReference type="EMBL" id="CAUYUJ010010535">
    <property type="protein sequence ID" value="CAK0829610.1"/>
    <property type="molecule type" value="Genomic_DNA"/>
</dbReference>
<dbReference type="InterPro" id="IPR007858">
    <property type="entry name" value="Dpy-30_motif"/>
</dbReference>
<protein>
    <submittedName>
        <fullName evidence="5">Uncharacterized protein</fullName>
    </submittedName>
</protein>
<feature type="region of interest" description="Disordered" evidence="4">
    <location>
        <begin position="1"/>
        <end position="54"/>
    </location>
</feature>
<comment type="similarity">
    <text evidence="2">Belongs to the dpy-30 family.</text>
</comment>
<dbReference type="CDD" id="cd22965">
    <property type="entry name" value="DD_DPY30_SDC1"/>
    <property type="match status" value="1"/>
</dbReference>
<feature type="compositionally biased region" description="Basic residues" evidence="4">
    <location>
        <begin position="1"/>
        <end position="11"/>
    </location>
</feature>
<sequence>PWHLRGGRGTRRLLAGAGAPLGGEPSLMEGADAAQPAAGAGASPSAEGSAVLKSQAYADPAEGAAAERLAMDARPAMETHDLPLRQYLDQYVVPTLLPAMTAVAEERPENPVEWLAHYLLKNDPMRRAEIAESTRDAPPEAAEAAPQ</sequence>
<keyword evidence="6" id="KW-1185">Reference proteome</keyword>
<dbReference type="InterPro" id="IPR049629">
    <property type="entry name" value="DPY30_SDC1_DD"/>
</dbReference>
<gene>
    <name evidence="5" type="ORF">PCOR1329_LOCUS28503</name>
</gene>
<evidence type="ECO:0000313" key="5">
    <source>
        <dbReference type="EMBL" id="CAK0829610.1"/>
    </source>
</evidence>
<feature type="non-terminal residue" evidence="5">
    <location>
        <position position="1"/>
    </location>
</feature>
<dbReference type="Pfam" id="PF05186">
    <property type="entry name" value="Dpy-30"/>
    <property type="match status" value="1"/>
</dbReference>
<comment type="caution">
    <text evidence="5">The sequence shown here is derived from an EMBL/GenBank/DDBJ whole genome shotgun (WGS) entry which is preliminary data.</text>
</comment>
<reference evidence="5" key="1">
    <citation type="submission" date="2023-10" db="EMBL/GenBank/DDBJ databases">
        <authorList>
            <person name="Chen Y."/>
            <person name="Shah S."/>
            <person name="Dougan E. K."/>
            <person name="Thang M."/>
            <person name="Chan C."/>
        </authorList>
    </citation>
    <scope>NUCLEOTIDE SEQUENCE [LARGE SCALE GENOMIC DNA]</scope>
</reference>
<dbReference type="Proteomes" id="UP001189429">
    <property type="component" value="Unassembled WGS sequence"/>
</dbReference>
<feature type="compositionally biased region" description="Low complexity" evidence="4">
    <location>
        <begin position="29"/>
        <end position="54"/>
    </location>
</feature>
<evidence type="ECO:0000313" key="6">
    <source>
        <dbReference type="Proteomes" id="UP001189429"/>
    </source>
</evidence>
<evidence type="ECO:0000256" key="2">
    <source>
        <dbReference type="ARBA" id="ARBA00010849"/>
    </source>
</evidence>
<evidence type="ECO:0000256" key="1">
    <source>
        <dbReference type="ARBA" id="ARBA00004123"/>
    </source>
</evidence>
<dbReference type="Gene3D" id="1.20.890.10">
    <property type="entry name" value="cAMP-dependent protein kinase regulatory subunit, dimerization-anchoring domain"/>
    <property type="match status" value="1"/>
</dbReference>
<evidence type="ECO:0000256" key="3">
    <source>
        <dbReference type="ARBA" id="ARBA00023242"/>
    </source>
</evidence>
<organism evidence="5 6">
    <name type="scientific">Prorocentrum cordatum</name>
    <dbReference type="NCBI Taxonomy" id="2364126"/>
    <lineage>
        <taxon>Eukaryota</taxon>
        <taxon>Sar</taxon>
        <taxon>Alveolata</taxon>
        <taxon>Dinophyceae</taxon>
        <taxon>Prorocentrales</taxon>
        <taxon>Prorocentraceae</taxon>
        <taxon>Prorocentrum</taxon>
    </lineage>
</organism>
<evidence type="ECO:0000256" key="4">
    <source>
        <dbReference type="SAM" id="MobiDB-lite"/>
    </source>
</evidence>
<accession>A0ABN9SC94</accession>
<name>A0ABN9SC94_9DINO</name>
<comment type="subcellular location">
    <subcellularLocation>
        <location evidence="1">Nucleus</location>
    </subcellularLocation>
</comment>